<feature type="domain" description="Transposase InsH N-terminal" evidence="2">
    <location>
        <begin position="34"/>
        <end position="120"/>
    </location>
</feature>
<evidence type="ECO:0000313" key="4">
    <source>
        <dbReference type="Proteomes" id="UP000214975"/>
    </source>
</evidence>
<accession>A0A223HZG4</accession>
<gene>
    <name evidence="3" type="ORF">Thert_01702</name>
</gene>
<dbReference type="InterPro" id="IPR008490">
    <property type="entry name" value="Transposase_InsH_N"/>
</dbReference>
<feature type="region of interest" description="Disordered" evidence="1">
    <location>
        <begin position="261"/>
        <end position="293"/>
    </location>
</feature>
<proteinExistence type="predicted"/>
<evidence type="ECO:0000259" key="2">
    <source>
        <dbReference type="Pfam" id="PF05598"/>
    </source>
</evidence>
<dbReference type="EMBL" id="CP016893">
    <property type="protein sequence ID" value="AST57704.1"/>
    <property type="molecule type" value="Genomic_DNA"/>
</dbReference>
<evidence type="ECO:0000313" key="3">
    <source>
        <dbReference type="EMBL" id="AST57704.1"/>
    </source>
</evidence>
<organism evidence="3 4">
    <name type="scientific">Thermoanaerobacterium thermosaccharolyticum</name>
    <name type="common">Clostridium thermosaccharolyticum</name>
    <dbReference type="NCBI Taxonomy" id="1517"/>
    <lineage>
        <taxon>Bacteria</taxon>
        <taxon>Bacillati</taxon>
        <taxon>Bacillota</taxon>
        <taxon>Clostridia</taxon>
        <taxon>Thermoanaerobacterales</taxon>
        <taxon>Thermoanaerobacteraceae</taxon>
        <taxon>Thermoanaerobacterium</taxon>
    </lineage>
</organism>
<dbReference type="RefSeq" id="WP_237268856.1">
    <property type="nucleotide sequence ID" value="NZ_CP016893.1"/>
</dbReference>
<sequence length="396" mass="45491">MAFVLNESQQITMDDRFLNLDERTKKFVLNSWAKDFAEIIFPAINERRFSVLYSDNAASRPNSPVNAIIGSLILKEMFNLTDDELLASILCDVRFQYALHTTSFKSQPFSDRTFSRFRERLYLYYLETGRDLLHEEMEAMANVFIKYFDINPSVKRMDSIMVSSSCKKMSRLEILYTCVANMVKAVYKTGEYQNLKNMEHYLDEEDRNKTIYHRKNEEISKRLQEIIDDASILIKELGEAYFELPEYQLLQRVLKEQTETTAEGKLTPVGKEKISPDSLHNPSDPDATYRKKAGKDNKGYVGNLVETVDKKGSIITNYDYDVNTHSDSSFCKETIEKLGKQEKAITIIADGAYSSLENIELAAKNNINLITTALIGKVPDVIQSEFELNETTHEVV</sequence>
<evidence type="ECO:0000256" key="1">
    <source>
        <dbReference type="SAM" id="MobiDB-lite"/>
    </source>
</evidence>
<dbReference type="Proteomes" id="UP000214975">
    <property type="component" value="Chromosome"/>
</dbReference>
<dbReference type="Pfam" id="PF05598">
    <property type="entry name" value="DUF772"/>
    <property type="match status" value="1"/>
</dbReference>
<reference evidence="3 4" key="1">
    <citation type="submission" date="2016-08" db="EMBL/GenBank/DDBJ databases">
        <title>A novel genetic cassette of butanologenic Thermoanaerobacterium thermosaccharolyticum that directly convert cellulose to butanol.</title>
        <authorList>
            <person name="Li T."/>
            <person name="He J."/>
        </authorList>
    </citation>
    <scope>NUCLEOTIDE SEQUENCE [LARGE SCALE GENOMIC DNA]</scope>
    <source>
        <strain evidence="3 4">TG57</strain>
    </source>
</reference>
<dbReference type="AlphaFoldDB" id="A0A223HZG4"/>
<protein>
    <submittedName>
        <fullName evidence="3">Transposase IS4 family protein</fullName>
    </submittedName>
</protein>
<name>A0A223HZG4_THETR</name>